<comment type="caution">
    <text evidence="1">The sequence shown here is derived from an EMBL/GenBank/DDBJ whole genome shotgun (WGS) entry which is preliminary data.</text>
</comment>
<sequence>MQRINIHFADRREKGIQDITNYKAPLQTCDRDTCFPDVLNSFHAQFYRCEQLIRTNPPRDDQAFHGSVRKTLSNWQIFPNSAKQSLPHASSPPPSSSPCVLSKCLKAAAY</sequence>
<gene>
    <name evidence="1" type="ORF">PLEPLA_LOCUS11804</name>
</gene>
<reference evidence="1" key="1">
    <citation type="submission" date="2020-03" db="EMBL/GenBank/DDBJ databases">
        <authorList>
            <person name="Weist P."/>
        </authorList>
    </citation>
    <scope>NUCLEOTIDE SEQUENCE</scope>
</reference>
<proteinExistence type="predicted"/>
<protein>
    <submittedName>
        <fullName evidence="1">Uncharacterized protein</fullName>
    </submittedName>
</protein>
<dbReference type="AlphaFoldDB" id="A0A9N7U5S0"/>
<keyword evidence="2" id="KW-1185">Reference proteome</keyword>
<accession>A0A9N7U5S0</accession>
<evidence type="ECO:0000313" key="1">
    <source>
        <dbReference type="EMBL" id="CAB1423883.1"/>
    </source>
</evidence>
<name>A0A9N7U5S0_PLEPL</name>
<dbReference type="EMBL" id="CADEAL010000690">
    <property type="protein sequence ID" value="CAB1423883.1"/>
    <property type="molecule type" value="Genomic_DNA"/>
</dbReference>
<dbReference type="Proteomes" id="UP001153269">
    <property type="component" value="Unassembled WGS sequence"/>
</dbReference>
<evidence type="ECO:0000313" key="2">
    <source>
        <dbReference type="Proteomes" id="UP001153269"/>
    </source>
</evidence>
<organism evidence="1 2">
    <name type="scientific">Pleuronectes platessa</name>
    <name type="common">European plaice</name>
    <dbReference type="NCBI Taxonomy" id="8262"/>
    <lineage>
        <taxon>Eukaryota</taxon>
        <taxon>Metazoa</taxon>
        <taxon>Chordata</taxon>
        <taxon>Craniata</taxon>
        <taxon>Vertebrata</taxon>
        <taxon>Euteleostomi</taxon>
        <taxon>Actinopterygii</taxon>
        <taxon>Neopterygii</taxon>
        <taxon>Teleostei</taxon>
        <taxon>Neoteleostei</taxon>
        <taxon>Acanthomorphata</taxon>
        <taxon>Carangaria</taxon>
        <taxon>Pleuronectiformes</taxon>
        <taxon>Pleuronectoidei</taxon>
        <taxon>Pleuronectidae</taxon>
        <taxon>Pleuronectes</taxon>
    </lineage>
</organism>